<dbReference type="SUPFAM" id="SSF50447">
    <property type="entry name" value="Translation proteins"/>
    <property type="match status" value="1"/>
</dbReference>
<proteinExistence type="inferred from homology"/>
<dbReference type="Gene3D" id="2.40.30.10">
    <property type="entry name" value="Translation factors"/>
    <property type="match status" value="1"/>
</dbReference>
<dbReference type="InterPro" id="IPR000597">
    <property type="entry name" value="Ribosomal_uL3"/>
</dbReference>
<comment type="function">
    <text evidence="7">Component of the large ribosomal subunit. The ribosome is a large ribonucleoprotein complex responsible for the synthesis of proteins in the cell.</text>
</comment>
<evidence type="ECO:0000256" key="7">
    <source>
        <dbReference type="ARBA" id="ARBA00034092"/>
    </source>
</evidence>
<evidence type="ECO:0000256" key="1">
    <source>
        <dbReference type="ARBA" id="ARBA00006540"/>
    </source>
</evidence>
<keyword evidence="11" id="KW-1185">Reference proteome</keyword>
<dbReference type="PANTHER" id="PTHR11363">
    <property type="entry name" value="60S RIBOSOMAL PROTEIN L3-RELATED"/>
    <property type="match status" value="1"/>
</dbReference>
<dbReference type="Gene3D" id="3.30.1430.10">
    <property type="match status" value="1"/>
</dbReference>
<dbReference type="EMBL" id="JASSZA010000020">
    <property type="protein sequence ID" value="KAK2086479.1"/>
    <property type="molecule type" value="Genomic_DNA"/>
</dbReference>
<dbReference type="GO" id="GO:0005840">
    <property type="term" value="C:ribosome"/>
    <property type="evidence" value="ECO:0007669"/>
    <property type="project" value="UniProtKB-KW"/>
</dbReference>
<comment type="subunit">
    <text evidence="9">Component of the large ribosomal subunit. Interacts with DHX33.</text>
</comment>
<keyword evidence="4 10" id="KW-0689">Ribosomal protein</keyword>
<comment type="caution">
    <text evidence="10">The sequence shown here is derived from an EMBL/GenBank/DDBJ whole genome shotgun (WGS) entry which is preliminary data.</text>
</comment>
<keyword evidence="3" id="KW-0832">Ubl conjugation</keyword>
<evidence type="ECO:0000256" key="2">
    <source>
        <dbReference type="ARBA" id="ARBA00022499"/>
    </source>
</evidence>
<evidence type="ECO:0000256" key="5">
    <source>
        <dbReference type="ARBA" id="ARBA00022990"/>
    </source>
</evidence>
<dbReference type="InterPro" id="IPR009000">
    <property type="entry name" value="Transl_B-barrel_sf"/>
</dbReference>
<evidence type="ECO:0000256" key="4">
    <source>
        <dbReference type="ARBA" id="ARBA00022980"/>
    </source>
</evidence>
<evidence type="ECO:0000256" key="6">
    <source>
        <dbReference type="ARBA" id="ARBA00023274"/>
    </source>
</evidence>
<comment type="similarity">
    <text evidence="1">Belongs to the universal ribosomal protein uL3 family.</text>
</comment>
<reference evidence="10 11" key="1">
    <citation type="submission" date="2023-05" db="EMBL/GenBank/DDBJ databases">
        <title>B98-5 Cell Line De Novo Hybrid Assembly: An Optical Mapping Approach.</title>
        <authorList>
            <person name="Kananen K."/>
            <person name="Auerbach J.A."/>
            <person name="Kautto E."/>
            <person name="Blachly J.S."/>
        </authorList>
    </citation>
    <scope>NUCLEOTIDE SEQUENCE [LARGE SCALE GENOMIC DNA]</scope>
    <source>
        <strain evidence="10">B95-8</strain>
        <tissue evidence="10">Cell line</tissue>
    </source>
</reference>
<keyword evidence="5" id="KW-0007">Acetylation</keyword>
<evidence type="ECO:0000256" key="8">
    <source>
        <dbReference type="ARBA" id="ARBA00035354"/>
    </source>
</evidence>
<dbReference type="Proteomes" id="UP001266305">
    <property type="component" value="Unassembled WGS sequence"/>
</dbReference>
<gene>
    <name evidence="10" type="primary">RPL3_18</name>
    <name evidence="10" type="ORF">P7K49_035904</name>
</gene>
<protein>
    <recommendedName>
        <fullName evidence="8">60S ribosomal protein L3</fullName>
    </recommendedName>
</protein>
<dbReference type="PANTHER" id="PTHR11363:SF4">
    <property type="entry name" value="LARGE RIBOSOMAL SUBUNIT PROTEIN UL3"/>
    <property type="match status" value="1"/>
</dbReference>
<sequence length="130" mass="14960">MTLPSRPTSQPSWDTRPGIQGWQCPHKQCGYIVREVHRPGSKVNEKVVEAVTTVEAPPMVVVGIVGYVETPRGLCTFKTVFAEHISDECKRCFHKNWHKSKKKAFTKYCKKWKDEDGKKQLEKDLNSMKK</sequence>
<keyword evidence="2" id="KW-1017">Isopeptide bond</keyword>
<dbReference type="InterPro" id="IPR045077">
    <property type="entry name" value="L3_arc_euk"/>
</dbReference>
<keyword evidence="6" id="KW-0687">Ribonucleoprotein</keyword>
<dbReference type="Pfam" id="PF00297">
    <property type="entry name" value="Ribosomal_L3"/>
    <property type="match status" value="1"/>
</dbReference>
<evidence type="ECO:0000313" key="10">
    <source>
        <dbReference type="EMBL" id="KAK2086479.1"/>
    </source>
</evidence>
<name>A0ABQ9TNY0_SAGOE</name>
<organism evidence="10 11">
    <name type="scientific">Saguinus oedipus</name>
    <name type="common">Cotton-top tamarin</name>
    <name type="synonym">Oedipomidas oedipus</name>
    <dbReference type="NCBI Taxonomy" id="9490"/>
    <lineage>
        <taxon>Eukaryota</taxon>
        <taxon>Metazoa</taxon>
        <taxon>Chordata</taxon>
        <taxon>Craniata</taxon>
        <taxon>Vertebrata</taxon>
        <taxon>Euteleostomi</taxon>
        <taxon>Mammalia</taxon>
        <taxon>Eutheria</taxon>
        <taxon>Euarchontoglires</taxon>
        <taxon>Primates</taxon>
        <taxon>Haplorrhini</taxon>
        <taxon>Platyrrhini</taxon>
        <taxon>Cebidae</taxon>
        <taxon>Callitrichinae</taxon>
        <taxon>Saguinus</taxon>
    </lineage>
</organism>
<evidence type="ECO:0000256" key="3">
    <source>
        <dbReference type="ARBA" id="ARBA00022843"/>
    </source>
</evidence>
<evidence type="ECO:0000313" key="11">
    <source>
        <dbReference type="Proteomes" id="UP001266305"/>
    </source>
</evidence>
<evidence type="ECO:0000256" key="9">
    <source>
        <dbReference type="ARBA" id="ARBA00046482"/>
    </source>
</evidence>
<accession>A0ABQ9TNY0</accession>